<dbReference type="SUPFAM" id="SSF54631">
    <property type="entry name" value="CBS-domain pair"/>
    <property type="match status" value="1"/>
</dbReference>
<accession>M9RHR6</accession>
<proteinExistence type="predicted"/>
<organism evidence="5 6">
    <name type="scientific">Octadecabacter arcticus 238</name>
    <dbReference type="NCBI Taxonomy" id="391616"/>
    <lineage>
        <taxon>Bacteria</taxon>
        <taxon>Pseudomonadati</taxon>
        <taxon>Pseudomonadota</taxon>
        <taxon>Alphaproteobacteria</taxon>
        <taxon>Rhodobacterales</taxon>
        <taxon>Roseobacteraceae</taxon>
        <taxon>Octadecabacter</taxon>
    </lineage>
</organism>
<dbReference type="InterPro" id="IPR051462">
    <property type="entry name" value="CBS_domain-containing"/>
</dbReference>
<dbReference type="EMBL" id="CP003742">
    <property type="protein sequence ID" value="AGI71298.1"/>
    <property type="molecule type" value="Genomic_DNA"/>
</dbReference>
<keyword evidence="6" id="KW-1185">Reference proteome</keyword>
<dbReference type="Gene3D" id="3.10.580.10">
    <property type="entry name" value="CBS-domain"/>
    <property type="match status" value="1"/>
</dbReference>
<evidence type="ECO:0000313" key="5">
    <source>
        <dbReference type="EMBL" id="AGI71298.1"/>
    </source>
</evidence>
<feature type="transmembrane region" description="Helical" evidence="3">
    <location>
        <begin position="195"/>
        <end position="215"/>
    </location>
</feature>
<dbReference type="InterPro" id="IPR000644">
    <property type="entry name" value="CBS_dom"/>
</dbReference>
<keyword evidence="3" id="KW-0472">Membrane</keyword>
<dbReference type="InterPro" id="IPR046342">
    <property type="entry name" value="CBS_dom_sf"/>
</dbReference>
<feature type="domain" description="CBS" evidence="4">
    <location>
        <begin position="125"/>
        <end position="185"/>
    </location>
</feature>
<dbReference type="AlphaFoldDB" id="M9RHR6"/>
<name>M9RHR6_9RHOB</name>
<evidence type="ECO:0000256" key="1">
    <source>
        <dbReference type="ARBA" id="ARBA00022737"/>
    </source>
</evidence>
<gene>
    <name evidence="5" type="ORF">OA238_c11140</name>
</gene>
<evidence type="ECO:0000256" key="2">
    <source>
        <dbReference type="PROSITE-ProRule" id="PRU00703"/>
    </source>
</evidence>
<keyword evidence="1" id="KW-0677">Repeat</keyword>
<dbReference type="HOGENOM" id="CLU_1494795_0_0_5"/>
<feature type="domain" description="CBS" evidence="4">
    <location>
        <begin position="52"/>
        <end position="116"/>
    </location>
</feature>
<sequence length="219" mass="24637">MWAFLTAKQGCYTFLRPAKLVACPPRATSFYTPDGKIKNMPDKVNRPGNRLMDRPEYKSKQQPLTCSPDTSVFDAITAMSEKNYGAVVVIDADKKVLGVATERDVMNKLVAQELDARKTAVSEIMTKDPRVARETDNMLDWLRIMSNERFRRLPVVDDNGQIKAVFTQGDFVSYTWPDLMYQMKSIATATVTKNWPFFLIGGGVALYSLLMVVVISSMS</sequence>
<keyword evidence="3" id="KW-0812">Transmembrane</keyword>
<dbReference type="Proteomes" id="UP000004688">
    <property type="component" value="Chromosome"/>
</dbReference>
<evidence type="ECO:0000256" key="3">
    <source>
        <dbReference type="SAM" id="Phobius"/>
    </source>
</evidence>
<reference evidence="5 6" key="1">
    <citation type="journal article" date="2013" name="PLoS ONE">
        <title>Poles Apart: Arctic and Antarctic Octadecabacter strains Share High Genome Plasticity and a New Type of Xanthorhodopsin.</title>
        <authorList>
            <person name="Vollmers J."/>
            <person name="Voget S."/>
            <person name="Dietrich S."/>
            <person name="Gollnow K."/>
            <person name="Smits M."/>
            <person name="Meyer K."/>
            <person name="Brinkhoff T."/>
            <person name="Simon M."/>
            <person name="Daniel R."/>
        </authorList>
    </citation>
    <scope>NUCLEOTIDE SEQUENCE [LARGE SCALE GENOMIC DNA]</scope>
    <source>
        <strain evidence="5 6">238</strain>
    </source>
</reference>
<dbReference type="KEGG" id="oar:OA238_c11140"/>
<evidence type="ECO:0000259" key="4">
    <source>
        <dbReference type="PROSITE" id="PS51371"/>
    </source>
</evidence>
<dbReference type="eggNOG" id="COG0517">
    <property type="taxonomic scope" value="Bacteria"/>
</dbReference>
<keyword evidence="3" id="KW-1133">Transmembrane helix</keyword>
<dbReference type="SMART" id="SM00116">
    <property type="entry name" value="CBS"/>
    <property type="match status" value="2"/>
</dbReference>
<dbReference type="STRING" id="391616.OA238_c11140"/>
<protein>
    <recommendedName>
        <fullName evidence="4">CBS domain-containing protein</fullName>
    </recommendedName>
</protein>
<dbReference type="Pfam" id="PF00571">
    <property type="entry name" value="CBS"/>
    <property type="match status" value="2"/>
</dbReference>
<dbReference type="PANTHER" id="PTHR48108">
    <property type="entry name" value="CBS DOMAIN-CONTAINING PROTEIN CBSX2, CHLOROPLASTIC"/>
    <property type="match status" value="1"/>
</dbReference>
<evidence type="ECO:0000313" key="6">
    <source>
        <dbReference type="Proteomes" id="UP000004688"/>
    </source>
</evidence>
<keyword evidence="2" id="KW-0129">CBS domain</keyword>
<dbReference type="PROSITE" id="PS51371">
    <property type="entry name" value="CBS"/>
    <property type="match status" value="2"/>
</dbReference>
<dbReference type="PANTHER" id="PTHR48108:SF26">
    <property type="entry name" value="CBS DOMAIN-CONTAINING PROTEIN DDB_G0289609"/>
    <property type="match status" value="1"/>
</dbReference>